<accession>A0A8S5LVM9</accession>
<organism evidence="1">
    <name type="scientific">Siphoviridae sp. ctFn287</name>
    <dbReference type="NCBI Taxonomy" id="2826215"/>
    <lineage>
        <taxon>Viruses</taxon>
        <taxon>Duplodnaviria</taxon>
        <taxon>Heunggongvirae</taxon>
        <taxon>Uroviricota</taxon>
        <taxon>Caudoviricetes</taxon>
    </lineage>
</organism>
<reference evidence="1" key="1">
    <citation type="journal article" date="2021" name="Proc. Natl. Acad. Sci. U.S.A.">
        <title>A Catalog of Tens of Thousands of Viruses from Human Metagenomes Reveals Hidden Associations with Chronic Diseases.</title>
        <authorList>
            <person name="Tisza M.J."/>
            <person name="Buck C.B."/>
        </authorList>
    </citation>
    <scope>NUCLEOTIDE SEQUENCE</scope>
    <source>
        <strain evidence="1">CtFn287</strain>
    </source>
</reference>
<sequence length="54" mass="6286">MKDNNVSKQDTKSIKVKLSTMALINEIKQSKQWSKLTVIDIAIKELHEKIFNKE</sequence>
<proteinExistence type="predicted"/>
<evidence type="ECO:0000313" key="1">
    <source>
        <dbReference type="EMBL" id="DAD73919.1"/>
    </source>
</evidence>
<protein>
    <submittedName>
        <fullName evidence="1">Uncharacterized protein</fullName>
    </submittedName>
</protein>
<name>A0A8S5LVM9_9CAUD</name>
<dbReference type="EMBL" id="BK014748">
    <property type="protein sequence ID" value="DAD73919.1"/>
    <property type="molecule type" value="Genomic_DNA"/>
</dbReference>